<dbReference type="InterPro" id="IPR046235">
    <property type="entry name" value="DUF6268"/>
</dbReference>
<evidence type="ECO:0000259" key="1">
    <source>
        <dbReference type="Pfam" id="PF19783"/>
    </source>
</evidence>
<organism evidence="2 3">
    <name type="scientific">Dyadobacter luticola</name>
    <dbReference type="NCBI Taxonomy" id="1979387"/>
    <lineage>
        <taxon>Bacteria</taxon>
        <taxon>Pseudomonadati</taxon>
        <taxon>Bacteroidota</taxon>
        <taxon>Cytophagia</taxon>
        <taxon>Cytophagales</taxon>
        <taxon>Spirosomataceae</taxon>
        <taxon>Dyadobacter</taxon>
    </lineage>
</organism>
<name>A0A5R9L4S9_9BACT</name>
<gene>
    <name evidence="2" type="ORF">FEN17_07090</name>
</gene>
<accession>A0A5R9L4S9</accession>
<evidence type="ECO:0000313" key="2">
    <source>
        <dbReference type="EMBL" id="TLV03367.1"/>
    </source>
</evidence>
<comment type="caution">
    <text evidence="2">The sequence shown here is derived from an EMBL/GenBank/DDBJ whole genome shotgun (WGS) entry which is preliminary data.</text>
</comment>
<dbReference type="Proteomes" id="UP000306402">
    <property type="component" value="Unassembled WGS sequence"/>
</dbReference>
<proteinExistence type="predicted"/>
<keyword evidence="3" id="KW-1185">Reference proteome</keyword>
<evidence type="ECO:0000313" key="3">
    <source>
        <dbReference type="Proteomes" id="UP000306402"/>
    </source>
</evidence>
<dbReference type="AlphaFoldDB" id="A0A5R9L4S9"/>
<dbReference type="Pfam" id="PF19783">
    <property type="entry name" value="DUF6268"/>
    <property type="match status" value="1"/>
</dbReference>
<protein>
    <recommendedName>
        <fullName evidence="1">DUF6268 domain-containing protein</fullName>
    </recommendedName>
</protein>
<sequence length="281" mass="31738">MAPSKWLSFRATQAPGKLYQFSNAGTKKFTHEEFYMRAWLPLAKTKRVTVLLGPNYRSEQFELKTQGENPISNMQGWNLRSYGLDLNSLIRLDSTSWIITTSHINKSGNLADLTFKQIPINYTLSATYLKRKSANKEIGAGAMLNQSFKTTILPVFIFNYNYAENAGFELMLPKRAAWRNNLSPNDILYVKAESVTRTYYLNPLHTGDPDVCRRVDVDMGLTYNRKIGNILGIELSAGYRKNLSSRLVTGAIPIRASGLAMTFDVYVQPPSFKGKARKALQ</sequence>
<feature type="domain" description="DUF6268" evidence="1">
    <location>
        <begin position="112"/>
        <end position="240"/>
    </location>
</feature>
<dbReference type="RefSeq" id="WP_138364575.1">
    <property type="nucleotide sequence ID" value="NZ_VCEJ01000002.1"/>
</dbReference>
<dbReference type="EMBL" id="VCEJ01000002">
    <property type="protein sequence ID" value="TLV03367.1"/>
    <property type="molecule type" value="Genomic_DNA"/>
</dbReference>
<dbReference type="OrthoDB" id="929031at2"/>
<reference evidence="2 3" key="1">
    <citation type="submission" date="2019-05" db="EMBL/GenBank/DDBJ databases">
        <authorList>
            <person name="Qu J.-H."/>
        </authorList>
    </citation>
    <scope>NUCLEOTIDE SEQUENCE [LARGE SCALE GENOMIC DNA]</scope>
    <source>
        <strain evidence="2 3">T17</strain>
    </source>
</reference>